<dbReference type="GO" id="GO:0004081">
    <property type="term" value="F:bis(5'-nucleosyl)-tetraphosphatase (asymmetrical) activity"/>
    <property type="evidence" value="ECO:0007669"/>
    <property type="project" value="TreeGrafter"/>
</dbReference>
<dbReference type="InterPro" id="IPR020476">
    <property type="entry name" value="Nudix_hydrolase"/>
</dbReference>
<dbReference type="PROSITE" id="PS00893">
    <property type="entry name" value="NUDIX_BOX"/>
    <property type="match status" value="1"/>
</dbReference>
<dbReference type="PANTHER" id="PTHR21340:SF0">
    <property type="entry name" value="BIS(5'-NUCLEOSYL)-TETRAPHOSPHATASE [ASYMMETRICAL]"/>
    <property type="match status" value="1"/>
</dbReference>
<dbReference type="PRINTS" id="PR00502">
    <property type="entry name" value="NUDIXFAMILY"/>
</dbReference>
<dbReference type="Proteomes" id="UP000295023">
    <property type="component" value="Unassembled WGS sequence"/>
</dbReference>
<name>A0A4R4DPL6_9PROT</name>
<dbReference type="InterPro" id="IPR015797">
    <property type="entry name" value="NUDIX_hydrolase-like_dom_sf"/>
</dbReference>
<dbReference type="PANTHER" id="PTHR21340">
    <property type="entry name" value="DIADENOSINE 5,5-P1,P4-TETRAPHOSPHATE PYROPHOSPHOHYDROLASE MUTT"/>
    <property type="match status" value="1"/>
</dbReference>
<proteinExistence type="inferred from homology"/>
<dbReference type="Pfam" id="PF00293">
    <property type="entry name" value="NUDIX"/>
    <property type="match status" value="1"/>
</dbReference>
<dbReference type="EMBL" id="SKBM01000007">
    <property type="protein sequence ID" value="TCZ63651.1"/>
    <property type="molecule type" value="Genomic_DNA"/>
</dbReference>
<gene>
    <name evidence="5" type="ORF">EXY23_09715</name>
</gene>
<feature type="domain" description="Nudix hydrolase" evidence="4">
    <location>
        <begin position="6"/>
        <end position="141"/>
    </location>
</feature>
<dbReference type="GO" id="GO:0006754">
    <property type="term" value="P:ATP biosynthetic process"/>
    <property type="evidence" value="ECO:0007669"/>
    <property type="project" value="TreeGrafter"/>
</dbReference>
<evidence type="ECO:0000313" key="5">
    <source>
        <dbReference type="EMBL" id="TCZ63651.1"/>
    </source>
</evidence>
<dbReference type="GO" id="GO:0006167">
    <property type="term" value="P:AMP biosynthetic process"/>
    <property type="evidence" value="ECO:0007669"/>
    <property type="project" value="TreeGrafter"/>
</dbReference>
<dbReference type="AlphaFoldDB" id="A0A4R4DPL6"/>
<dbReference type="RefSeq" id="WP_132287695.1">
    <property type="nucleotide sequence ID" value="NZ_SKBM01000007.1"/>
</dbReference>
<dbReference type="OrthoDB" id="9786141at2"/>
<comment type="similarity">
    <text evidence="3">Belongs to the Nudix hydrolase family.</text>
</comment>
<keyword evidence="2 3" id="KW-0378">Hydrolase</keyword>
<dbReference type="InterPro" id="IPR020084">
    <property type="entry name" value="NUDIX_hydrolase_CS"/>
</dbReference>
<dbReference type="InterPro" id="IPR000086">
    <property type="entry name" value="NUDIX_hydrolase_dom"/>
</dbReference>
<evidence type="ECO:0000256" key="1">
    <source>
        <dbReference type="ARBA" id="ARBA00001946"/>
    </source>
</evidence>
<evidence type="ECO:0000259" key="4">
    <source>
        <dbReference type="PROSITE" id="PS51462"/>
    </source>
</evidence>
<sequence length="148" mass="16448">MRRGGTTRTSCGVVVSDGRQVLLGHATRSVLWDIPKGLAEAGEAFAAAARRELEEETGLRAPAETLHDLGVHAYLRGKDLALFAWRPESMPDPAGLHCRSMMRTPEGRWIPEFDRFAVLPWEEALTRVGRSMARVLAEVRDGPGWPFR</sequence>
<evidence type="ECO:0000256" key="2">
    <source>
        <dbReference type="ARBA" id="ARBA00022801"/>
    </source>
</evidence>
<dbReference type="Gene3D" id="3.90.79.10">
    <property type="entry name" value="Nucleoside Triphosphate Pyrophosphohydrolase"/>
    <property type="match status" value="1"/>
</dbReference>
<comment type="cofactor">
    <cofactor evidence="1">
        <name>Mg(2+)</name>
        <dbReference type="ChEBI" id="CHEBI:18420"/>
    </cofactor>
</comment>
<accession>A0A4R4DPL6</accession>
<reference evidence="5 6" key="1">
    <citation type="submission" date="2019-03" db="EMBL/GenBank/DDBJ databases">
        <title>Paracraurococcus aquatilis NE82 genome sequence.</title>
        <authorList>
            <person name="Zhao Y."/>
            <person name="Du Z."/>
        </authorList>
    </citation>
    <scope>NUCLEOTIDE SEQUENCE [LARGE SCALE GENOMIC DNA]</scope>
    <source>
        <strain evidence="5 6">NE82</strain>
    </source>
</reference>
<protein>
    <submittedName>
        <fullName evidence="5">NUDIX domain-containing protein</fullName>
    </submittedName>
</protein>
<comment type="caution">
    <text evidence="5">The sequence shown here is derived from an EMBL/GenBank/DDBJ whole genome shotgun (WGS) entry which is preliminary data.</text>
</comment>
<keyword evidence="6" id="KW-1185">Reference proteome</keyword>
<evidence type="ECO:0000313" key="6">
    <source>
        <dbReference type="Proteomes" id="UP000295023"/>
    </source>
</evidence>
<dbReference type="PROSITE" id="PS51462">
    <property type="entry name" value="NUDIX"/>
    <property type="match status" value="1"/>
</dbReference>
<organism evidence="5 6">
    <name type="scientific">Roseicella aquatilis</name>
    <dbReference type="NCBI Taxonomy" id="2527868"/>
    <lineage>
        <taxon>Bacteria</taxon>
        <taxon>Pseudomonadati</taxon>
        <taxon>Pseudomonadota</taxon>
        <taxon>Alphaproteobacteria</taxon>
        <taxon>Acetobacterales</taxon>
        <taxon>Roseomonadaceae</taxon>
        <taxon>Roseicella</taxon>
    </lineage>
</organism>
<dbReference type="InterPro" id="IPR051325">
    <property type="entry name" value="Nudix_hydrolase_domain"/>
</dbReference>
<dbReference type="SUPFAM" id="SSF55811">
    <property type="entry name" value="Nudix"/>
    <property type="match status" value="1"/>
</dbReference>
<evidence type="ECO:0000256" key="3">
    <source>
        <dbReference type="RuleBase" id="RU003476"/>
    </source>
</evidence>